<feature type="domain" description="DUF6443" evidence="2">
    <location>
        <begin position="43"/>
        <end position="170"/>
    </location>
</feature>
<evidence type="ECO:0000313" key="3">
    <source>
        <dbReference type="EMBL" id="MFH6986041.1"/>
    </source>
</evidence>
<evidence type="ECO:0000259" key="2">
    <source>
        <dbReference type="Pfam" id="PF20041"/>
    </source>
</evidence>
<dbReference type="PANTHER" id="PTHR32305:SF15">
    <property type="entry name" value="PROTEIN RHSA-RELATED"/>
    <property type="match status" value="1"/>
</dbReference>
<dbReference type="PANTHER" id="PTHR32305">
    <property type="match status" value="1"/>
</dbReference>
<evidence type="ECO:0000256" key="1">
    <source>
        <dbReference type="SAM" id="MobiDB-lite"/>
    </source>
</evidence>
<reference evidence="3 4" key="1">
    <citation type="journal article" date="2013" name="Int. J. Syst. Evol. Microbiol.">
        <title>Marinoscillum luteum sp. nov., isolated from marine sediment.</title>
        <authorList>
            <person name="Cha I.T."/>
            <person name="Park S.J."/>
            <person name="Kim S.J."/>
            <person name="Kim J.G."/>
            <person name="Jung M.Y."/>
            <person name="Shin K.S."/>
            <person name="Kwon K.K."/>
            <person name="Yang S.H."/>
            <person name="Seo Y.S."/>
            <person name="Rhee S.K."/>
        </authorList>
    </citation>
    <scope>NUCLEOTIDE SEQUENCE [LARGE SCALE GENOMIC DNA]</scope>
    <source>
        <strain evidence="3 4">KCTC 23939</strain>
    </source>
</reference>
<dbReference type="NCBIfam" id="TIGR03696">
    <property type="entry name" value="Rhs_assc_core"/>
    <property type="match status" value="1"/>
</dbReference>
<dbReference type="RefSeq" id="WP_395419532.1">
    <property type="nucleotide sequence ID" value="NZ_JBIPKE010000020.1"/>
</dbReference>
<dbReference type="Pfam" id="PF20041">
    <property type="entry name" value="DUF6443"/>
    <property type="match status" value="1"/>
</dbReference>
<organism evidence="3 4">
    <name type="scientific">Marinoscillum luteum</name>
    <dbReference type="NCBI Taxonomy" id="861051"/>
    <lineage>
        <taxon>Bacteria</taxon>
        <taxon>Pseudomonadati</taxon>
        <taxon>Bacteroidota</taxon>
        <taxon>Cytophagia</taxon>
        <taxon>Cytophagales</taxon>
        <taxon>Reichenbachiellaceae</taxon>
        <taxon>Marinoscillum</taxon>
    </lineage>
</organism>
<comment type="caution">
    <text evidence="3">The sequence shown here is derived from an EMBL/GenBank/DDBJ whole genome shotgun (WGS) entry which is preliminary data.</text>
</comment>
<dbReference type="Gene3D" id="2.180.10.10">
    <property type="entry name" value="RHS repeat-associated core"/>
    <property type="match status" value="1"/>
</dbReference>
<sequence>MNLRTILLTLTGIVLSHFSYSQTSDENFVTTHRARISGYTGSITGVTDQTKVMRSTQYYDGLGRPMQQVIRKGSPNSKDLVTPIAYDTYGRQDKGYLMYENAHATPGNYHSSWSTEIASFYSSTTNKVADESTYYYSETKFEASPLNRPSKQYGAGGGWRSPDKFVAMDYSSNVPIMDSKHILQRFSVANNSNQTITHESAYSAGDLWVTETTDENGNISLEFRDKLGQTVAKKSQVSGNTYATTYYLYDVYGQLTFVLQPEGTVQMGTTYSLLNDAAFRKKWMFRYQYDGRRRMIEKQVPGAEPVYMVYDARDRLVLTQDGNQRVQPVSSNISLDKYSGQSYQLNGGTVTLTPGFHAGGSSTNAFSISTTAYNQYTFTKYDVLNRPIMTGICTITDDLVDIRADAQAMSGGETITTTGHGYSTSTTYPNESRSSITFDQVLSVTYYDDYRFKGQGYFGNHTHNYIDKGADFENTAMSAVSGQVTGSKVKVLGTDDYLYTTSYYDDRYRMIQSMSTNIHGGTDRVSNAYSFTGTVKKSIRNHDGEESVDTEETYAYDHMDRLITATHKIDQQGAVTMQSNSYNEIGELVEKNIGNAVQSVDYRYNIRGWLTTINGGTFDNDDGNDKFGLQLMYEVSSSGHQQYNGNIGRMLWKSVDQETTTLDDLQYYDFTYDGLNRLKRADHDSSHPDYADQYTLSGDDGGIRYDMNGNIEDLTRKYQGMIVDNLTYNYLGNQLTSVGDSGNNTLFDEAGSEGNMANEYLYDQNGNMISDANKAIGSITYNYLNLPERVSYTDGNGVQEVQYTYDASGVKLKKETTSGADIDYLGGIQYRDGLLDFIQHSEGRARKSGASFLYEYNLTDHLGNVRVTVDAGGNVIQRDDYYPFGGTFNSWAQAPKNNYLYQGMELQDETETYLTEFRTYDPWLGRWGQIDPKANPFESPYVGMGNNPLKYIDPLGDTVIVITAPESVAGAGHAAILVGNDNDGYTLYSKNGTASSESSVEGGVTSSSGEGDNDQKGVYVGSLQEFANSDLNKDEDGNPYYTQGYMLPSDSETDNKAVDGANSQLDKDYNVLSNNCVDVCSDALSNAGFDPGYSTGSSSYISPGGIPTTKTTKTLSPIPNVRYQKIKKNNKGTDVSDRLRVN</sequence>
<accession>A0ABW7NEM4</accession>
<gene>
    <name evidence="3" type="ORF">ACHKAR_21485</name>
</gene>
<dbReference type="InterPro" id="IPR050708">
    <property type="entry name" value="T6SS_VgrG/RHS"/>
</dbReference>
<dbReference type="InterPro" id="IPR045619">
    <property type="entry name" value="DUF6443"/>
</dbReference>
<name>A0ABW7NEM4_9BACT</name>
<dbReference type="Proteomes" id="UP001610063">
    <property type="component" value="Unassembled WGS sequence"/>
</dbReference>
<feature type="compositionally biased region" description="Low complexity" evidence="1">
    <location>
        <begin position="992"/>
        <end position="1010"/>
    </location>
</feature>
<feature type="region of interest" description="Disordered" evidence="1">
    <location>
        <begin position="989"/>
        <end position="1054"/>
    </location>
</feature>
<dbReference type="InterPro" id="IPR022385">
    <property type="entry name" value="Rhs_assc_core"/>
</dbReference>
<evidence type="ECO:0000313" key="4">
    <source>
        <dbReference type="Proteomes" id="UP001610063"/>
    </source>
</evidence>
<dbReference type="EMBL" id="JBIPKE010000020">
    <property type="protein sequence ID" value="MFH6986041.1"/>
    <property type="molecule type" value="Genomic_DNA"/>
</dbReference>
<proteinExistence type="predicted"/>
<protein>
    <submittedName>
        <fullName evidence="3">DUF6443 domain-containing protein</fullName>
    </submittedName>
</protein>
<keyword evidence="4" id="KW-1185">Reference proteome</keyword>